<name>A0ABS9EBH2_9FLAO</name>
<dbReference type="InterPro" id="IPR036761">
    <property type="entry name" value="TTHA0802/YceI-like_sf"/>
</dbReference>
<dbReference type="Gene3D" id="2.40.128.110">
    <property type="entry name" value="Lipid/polyisoprenoid-binding, YceI-like"/>
    <property type="match status" value="1"/>
</dbReference>
<feature type="signal peptide" evidence="1">
    <location>
        <begin position="1"/>
        <end position="19"/>
    </location>
</feature>
<evidence type="ECO:0000313" key="3">
    <source>
        <dbReference type="Proteomes" id="UP001179363"/>
    </source>
</evidence>
<gene>
    <name evidence="2" type="ORF">L1I30_00845</name>
</gene>
<keyword evidence="3" id="KW-1185">Reference proteome</keyword>
<protein>
    <submittedName>
        <fullName evidence="2">YceI family protein</fullName>
    </submittedName>
</protein>
<reference evidence="2" key="1">
    <citation type="submission" date="2022-01" db="EMBL/GenBank/DDBJ databases">
        <title>Gillisia lutea sp. nov., isolated from marine plastic residues from the Malvarosa beach (Valencia, Spain).</title>
        <authorList>
            <person name="Vidal-Verdu A."/>
            <person name="Molina-Menor E."/>
            <person name="Satari L."/>
            <person name="Pascual J."/>
            <person name="Pereto J."/>
            <person name="Porcar M."/>
        </authorList>
    </citation>
    <scope>NUCLEOTIDE SEQUENCE</scope>
    <source>
        <strain evidence="2">M10.2A</strain>
    </source>
</reference>
<sequence length="191" mass="21956">MKRFLILFAFFTYTVFLQAQSSYHQESVKILPVSKLTISGDTNINTFLCDFNTALLKQSQNINYKSDESRISFKNAILTLNNKGFDCGNKGINKDFQLLLQSEEHPEIRLELKEIRFTGESLANAEVIISIAGEQKNYKVPIEIETSPTAHYQGVLHLNIRDFELKPPKKLFGLIVLKEEIEIKFNLRVQK</sequence>
<feature type="chain" id="PRO_5046116443" evidence="1">
    <location>
        <begin position="20"/>
        <end position="191"/>
    </location>
</feature>
<comment type="caution">
    <text evidence="2">The sequence shown here is derived from an EMBL/GenBank/DDBJ whole genome shotgun (WGS) entry which is preliminary data.</text>
</comment>
<evidence type="ECO:0000256" key="1">
    <source>
        <dbReference type="SAM" id="SignalP"/>
    </source>
</evidence>
<dbReference type="RefSeq" id="WP_236132355.1">
    <property type="nucleotide sequence ID" value="NZ_JAKGTH010000006.1"/>
</dbReference>
<keyword evidence="1" id="KW-0732">Signal</keyword>
<accession>A0ABS9EBH2</accession>
<organism evidence="2 3">
    <name type="scientific">Gillisia lutea</name>
    <dbReference type="NCBI Taxonomy" id="2909668"/>
    <lineage>
        <taxon>Bacteria</taxon>
        <taxon>Pseudomonadati</taxon>
        <taxon>Bacteroidota</taxon>
        <taxon>Flavobacteriia</taxon>
        <taxon>Flavobacteriales</taxon>
        <taxon>Flavobacteriaceae</taxon>
        <taxon>Gillisia</taxon>
    </lineage>
</organism>
<dbReference type="EMBL" id="JAKGTH010000006">
    <property type="protein sequence ID" value="MCF4100202.1"/>
    <property type="molecule type" value="Genomic_DNA"/>
</dbReference>
<proteinExistence type="predicted"/>
<evidence type="ECO:0000313" key="2">
    <source>
        <dbReference type="EMBL" id="MCF4100202.1"/>
    </source>
</evidence>
<dbReference type="SUPFAM" id="SSF101874">
    <property type="entry name" value="YceI-like"/>
    <property type="match status" value="1"/>
</dbReference>
<dbReference type="Proteomes" id="UP001179363">
    <property type="component" value="Unassembled WGS sequence"/>
</dbReference>